<dbReference type="SUPFAM" id="SSF54001">
    <property type="entry name" value="Cysteine proteinases"/>
    <property type="match status" value="1"/>
</dbReference>
<evidence type="ECO:0000256" key="1">
    <source>
        <dbReference type="ARBA" id="ARBA00022529"/>
    </source>
</evidence>
<protein>
    <submittedName>
        <fullName evidence="3">CHAP domain protein</fullName>
    </submittedName>
</protein>
<reference evidence="3" key="1">
    <citation type="journal article" date="2021" name="Proc. Natl. Acad. Sci. U.S.A.">
        <title>A Catalog of Tens of Thousands of Viruses from Human Metagenomes Reveals Hidden Associations with Chronic Diseases.</title>
        <authorList>
            <person name="Tisza M.J."/>
            <person name="Buck C.B."/>
        </authorList>
    </citation>
    <scope>NUCLEOTIDE SEQUENCE</scope>
    <source>
        <strain evidence="3">Ct8mY9</strain>
    </source>
</reference>
<name>A0A8S5SEW7_9CAUD</name>
<accession>A0A8S5SEW7</accession>
<dbReference type="GO" id="GO:0001897">
    <property type="term" value="P:symbiont-mediated cytolysis of host cell"/>
    <property type="evidence" value="ECO:0007669"/>
    <property type="project" value="UniProtKB-ARBA"/>
</dbReference>
<sequence length="224" mass="24708">MNLADFGSWGLAQGSVANPEPNNKYKGQCVSLIQQYLYKVFGKSFKAYGNAKDWATDYPKDYFTKLANNTKPQPGDVLVYGSNYGGGYGHIGLIDVNGKWYDQNGVKKLAVGYRDTPFSGYVCVLRPKNHEALGLNTGDYKVGTTYTLTTNVKVRDGAGTDARRKLRSELTADGQKNALNQENATLKEGTRVTVQEVKNLNGDIWVRIPSGWIAAKYQGAIYLK</sequence>
<dbReference type="Pfam" id="PF05257">
    <property type="entry name" value="CHAP"/>
    <property type="match status" value="1"/>
</dbReference>
<feature type="domain" description="Peptidase C51" evidence="2">
    <location>
        <begin position="4"/>
        <end position="142"/>
    </location>
</feature>
<evidence type="ECO:0000259" key="2">
    <source>
        <dbReference type="PROSITE" id="PS50911"/>
    </source>
</evidence>
<dbReference type="Gene3D" id="3.90.1720.10">
    <property type="entry name" value="endopeptidase domain like (from Nostoc punctiforme)"/>
    <property type="match status" value="1"/>
</dbReference>
<dbReference type="PROSITE" id="PS50911">
    <property type="entry name" value="CHAP"/>
    <property type="match status" value="1"/>
</dbReference>
<organism evidence="3">
    <name type="scientific">Myoviridae sp. ct8mY9</name>
    <dbReference type="NCBI Taxonomy" id="2827664"/>
    <lineage>
        <taxon>Viruses</taxon>
        <taxon>Duplodnaviria</taxon>
        <taxon>Heunggongvirae</taxon>
        <taxon>Uroviricota</taxon>
        <taxon>Caudoviricetes</taxon>
    </lineage>
</organism>
<dbReference type="InterPro" id="IPR007921">
    <property type="entry name" value="CHAP_dom"/>
</dbReference>
<evidence type="ECO:0000313" key="3">
    <source>
        <dbReference type="EMBL" id="DAF49363.1"/>
    </source>
</evidence>
<dbReference type="InterPro" id="IPR038765">
    <property type="entry name" value="Papain-like_cys_pep_sf"/>
</dbReference>
<proteinExistence type="predicted"/>
<dbReference type="EMBL" id="BK032581">
    <property type="protein sequence ID" value="DAF49363.1"/>
    <property type="molecule type" value="Genomic_DNA"/>
</dbReference>
<keyword evidence="1" id="KW-0929">Antimicrobial</keyword>